<dbReference type="Proteomes" id="UP000044136">
    <property type="component" value="Unassembled WGS sequence"/>
</dbReference>
<dbReference type="PROSITE" id="PS51409">
    <property type="entry name" value="ARGINASE_2"/>
    <property type="match status" value="1"/>
</dbReference>
<feature type="binding site" evidence="3">
    <location>
        <position position="145"/>
    </location>
    <ligand>
        <name>Mn(2+)</name>
        <dbReference type="ChEBI" id="CHEBI:29035"/>
        <label>1</label>
    </ligand>
</feature>
<keyword evidence="6" id="KW-1185">Reference proteome</keyword>
<dbReference type="AlphaFoldDB" id="A0A078M8C5"/>
<dbReference type="Pfam" id="PF00491">
    <property type="entry name" value="Arginase"/>
    <property type="match status" value="1"/>
</dbReference>
<evidence type="ECO:0000256" key="1">
    <source>
        <dbReference type="ARBA" id="ARBA00022723"/>
    </source>
</evidence>
<dbReference type="STRING" id="1461582.BN1048_01748"/>
<name>A0A078M8C5_9STAP</name>
<dbReference type="InterPro" id="IPR006035">
    <property type="entry name" value="Ureohydrolase"/>
</dbReference>
<accession>A0A078M8C5</accession>
<reference evidence="5 6" key="1">
    <citation type="submission" date="2014-07" db="EMBL/GenBank/DDBJ databases">
        <authorList>
            <person name="Urmite Genomes Urmite Genomes"/>
        </authorList>
    </citation>
    <scope>NUCLEOTIDE SEQUENCE [LARGE SCALE GENOMIC DNA]</scope>
    <source>
        <strain evidence="5 6">13MG44_air</strain>
    </source>
</reference>
<dbReference type="EMBL" id="CCSE01000001">
    <property type="protein sequence ID" value="CEA02525.1"/>
    <property type="molecule type" value="Genomic_DNA"/>
</dbReference>
<evidence type="ECO:0000313" key="5">
    <source>
        <dbReference type="EMBL" id="CEA02525.1"/>
    </source>
</evidence>
<gene>
    <name evidence="5" type="primary">speB</name>
    <name evidence="5" type="ORF">BN1048_01748</name>
</gene>
<dbReference type="PANTHER" id="PTHR11358:SF26">
    <property type="entry name" value="GUANIDINO ACID HYDROLASE, MITOCHONDRIAL"/>
    <property type="match status" value="1"/>
</dbReference>
<feature type="binding site" evidence="3">
    <location>
        <position position="239"/>
    </location>
    <ligand>
        <name>Mn(2+)</name>
        <dbReference type="ChEBI" id="CHEBI:29035"/>
        <label>1</label>
    </ligand>
</feature>
<keyword evidence="2" id="KW-0378">Hydrolase</keyword>
<comment type="cofactor">
    <cofactor evidence="3">
        <name>Mn(2+)</name>
        <dbReference type="ChEBI" id="CHEBI:29035"/>
    </cofactor>
    <text evidence="3">Binds 2 manganese ions per subunit.</text>
</comment>
<feature type="binding site" evidence="3">
    <location>
        <position position="120"/>
    </location>
    <ligand>
        <name>Mn(2+)</name>
        <dbReference type="ChEBI" id="CHEBI:29035"/>
        <label>1</label>
    </ligand>
</feature>
<evidence type="ECO:0000256" key="2">
    <source>
        <dbReference type="ARBA" id="ARBA00022801"/>
    </source>
</evidence>
<dbReference type="GO" id="GO:0033389">
    <property type="term" value="P:putrescine biosynthetic process from arginine, via agmatine"/>
    <property type="evidence" value="ECO:0007669"/>
    <property type="project" value="TreeGrafter"/>
</dbReference>
<protein>
    <submittedName>
        <fullName evidence="5">Agmatinase</fullName>
    </submittedName>
</protein>
<evidence type="ECO:0000256" key="3">
    <source>
        <dbReference type="PIRSR" id="PIRSR036979-1"/>
    </source>
</evidence>
<dbReference type="PANTHER" id="PTHR11358">
    <property type="entry name" value="ARGINASE/AGMATINASE"/>
    <property type="match status" value="1"/>
</dbReference>
<dbReference type="CDD" id="cd09990">
    <property type="entry name" value="Agmatinase-like"/>
    <property type="match status" value="1"/>
</dbReference>
<dbReference type="PIRSF" id="PIRSF036979">
    <property type="entry name" value="Arginase"/>
    <property type="match status" value="1"/>
</dbReference>
<keyword evidence="3" id="KW-0464">Manganese</keyword>
<dbReference type="OrthoDB" id="9788689at2"/>
<dbReference type="InterPro" id="IPR023696">
    <property type="entry name" value="Ureohydrolase_dom_sf"/>
</dbReference>
<dbReference type="HOGENOM" id="CLU_039478_0_2_9"/>
<keyword evidence="1 3" id="KW-0479">Metal-binding</keyword>
<feature type="binding site" evidence="3">
    <location>
        <position position="147"/>
    </location>
    <ligand>
        <name>Mn(2+)</name>
        <dbReference type="ChEBI" id="CHEBI:29035"/>
        <label>1</label>
    </ligand>
</feature>
<comment type="similarity">
    <text evidence="4">Belongs to the arginase family.</text>
</comment>
<feature type="binding site" evidence="3">
    <location>
        <position position="237"/>
    </location>
    <ligand>
        <name>Mn(2+)</name>
        <dbReference type="ChEBI" id="CHEBI:29035"/>
        <label>1</label>
    </ligand>
</feature>
<proteinExistence type="inferred from homology"/>
<organism evidence="5 6">
    <name type="scientific">Jeotgalicoccus saudimassiliensis</name>
    <dbReference type="NCBI Taxonomy" id="1461582"/>
    <lineage>
        <taxon>Bacteria</taxon>
        <taxon>Bacillati</taxon>
        <taxon>Bacillota</taxon>
        <taxon>Bacilli</taxon>
        <taxon>Bacillales</taxon>
        <taxon>Staphylococcaceae</taxon>
        <taxon>Jeotgalicoccus</taxon>
    </lineage>
</organism>
<dbReference type="SUPFAM" id="SSF52768">
    <property type="entry name" value="Arginase/deacetylase"/>
    <property type="match status" value="1"/>
</dbReference>
<dbReference type="eggNOG" id="COG0010">
    <property type="taxonomic scope" value="Bacteria"/>
</dbReference>
<feature type="binding site" evidence="3">
    <location>
        <position position="143"/>
    </location>
    <ligand>
        <name>Mn(2+)</name>
        <dbReference type="ChEBI" id="CHEBI:29035"/>
        <label>1</label>
    </ligand>
</feature>
<sequence length="313" mass="34830">MKDNIYGNIPCFLGAENLVKKGEYDTDVIFYGAPFEGESTWGDYTGVELGPKQIRSSSARYSGYLPELDHVDVTEHLTFGDAGDVPFVAHDNEQSYQNIEDFSAELWKTGKFLVGFGGEHGVTYPILKSLADSGKTVGIIHLDAHYDNMPDYEGEQYARNTPFMRLYETEGVRNESIIHTGIHGPRNKPDTGRYAKENGAVTITINDIREAKDLRAYAKEIYDMAAKDVDVVYLSICSDVLDFAYNPGGPVDGNGLTSYELLTMIHEFGKHGLIGMDYVEVYPMMDANQHSAHFVSYAVLYVLAGHLKHLGKI</sequence>
<dbReference type="Gene3D" id="3.40.800.10">
    <property type="entry name" value="Ureohydrolase domain"/>
    <property type="match status" value="1"/>
</dbReference>
<dbReference type="GO" id="GO:0046872">
    <property type="term" value="F:metal ion binding"/>
    <property type="evidence" value="ECO:0007669"/>
    <property type="project" value="UniProtKB-KW"/>
</dbReference>
<evidence type="ECO:0000313" key="6">
    <source>
        <dbReference type="Proteomes" id="UP000044136"/>
    </source>
</evidence>
<dbReference type="GO" id="GO:0008783">
    <property type="term" value="F:agmatinase activity"/>
    <property type="evidence" value="ECO:0007669"/>
    <property type="project" value="TreeGrafter"/>
</dbReference>
<dbReference type="RefSeq" id="WP_035810328.1">
    <property type="nucleotide sequence ID" value="NZ_CCSE01000001.1"/>
</dbReference>
<evidence type="ECO:0000256" key="4">
    <source>
        <dbReference type="PROSITE-ProRule" id="PRU00742"/>
    </source>
</evidence>